<evidence type="ECO:0000256" key="2">
    <source>
        <dbReference type="ARBA" id="ARBA00022741"/>
    </source>
</evidence>
<keyword evidence="1 9" id="KW-0436">Ligase</keyword>
<accession>A0ABN1KZ62</accession>
<keyword evidence="4" id="KW-0092">Biotin</keyword>
<evidence type="ECO:0000256" key="4">
    <source>
        <dbReference type="ARBA" id="ARBA00023267"/>
    </source>
</evidence>
<dbReference type="SUPFAM" id="SSF50037">
    <property type="entry name" value="C-terminal domain of transcriptional repressors"/>
    <property type="match status" value="1"/>
</dbReference>
<dbReference type="InterPro" id="IPR003142">
    <property type="entry name" value="BPL_C"/>
</dbReference>
<feature type="domain" description="BPL/LPL catalytic" evidence="8">
    <location>
        <begin position="69"/>
        <end position="170"/>
    </location>
</feature>
<name>A0ABN1KZ62_9BURK</name>
<dbReference type="EC" id="6.3.4.15" evidence="5"/>
<dbReference type="InterPro" id="IPR004143">
    <property type="entry name" value="BPL_LPL_catalytic"/>
</dbReference>
<proteinExistence type="predicted"/>
<protein>
    <recommendedName>
        <fullName evidence="5">biotin--[biotin carboxyl-carrier protein] ligase</fullName>
        <ecNumber evidence="5">6.3.4.15</ecNumber>
    </recommendedName>
</protein>
<dbReference type="Gene3D" id="3.30.930.10">
    <property type="entry name" value="Bira Bifunctional Protein, Domain 2"/>
    <property type="match status" value="1"/>
</dbReference>
<gene>
    <name evidence="9" type="ORF">GCM10009108_18100</name>
</gene>
<evidence type="ECO:0000259" key="7">
    <source>
        <dbReference type="Pfam" id="PF02237"/>
    </source>
</evidence>
<dbReference type="SUPFAM" id="SSF55681">
    <property type="entry name" value="Class II aaRS and biotin synthetases"/>
    <property type="match status" value="1"/>
</dbReference>
<dbReference type="GO" id="GO:0016874">
    <property type="term" value="F:ligase activity"/>
    <property type="evidence" value="ECO:0007669"/>
    <property type="project" value="UniProtKB-KW"/>
</dbReference>
<comment type="caution">
    <text evidence="9">The sequence shown here is derived from an EMBL/GenBank/DDBJ whole genome shotgun (WGS) entry which is preliminary data.</text>
</comment>
<comment type="catalytic activity">
    <reaction evidence="6">
        <text>biotin + L-lysyl-[protein] + ATP = N(6)-biotinyl-L-lysyl-[protein] + AMP + diphosphate + H(+)</text>
        <dbReference type="Rhea" id="RHEA:11756"/>
        <dbReference type="Rhea" id="RHEA-COMP:9752"/>
        <dbReference type="Rhea" id="RHEA-COMP:10505"/>
        <dbReference type="ChEBI" id="CHEBI:15378"/>
        <dbReference type="ChEBI" id="CHEBI:29969"/>
        <dbReference type="ChEBI" id="CHEBI:30616"/>
        <dbReference type="ChEBI" id="CHEBI:33019"/>
        <dbReference type="ChEBI" id="CHEBI:57586"/>
        <dbReference type="ChEBI" id="CHEBI:83144"/>
        <dbReference type="ChEBI" id="CHEBI:456215"/>
        <dbReference type="EC" id="6.3.4.15"/>
    </reaction>
</comment>
<evidence type="ECO:0000313" key="10">
    <source>
        <dbReference type="Proteomes" id="UP001500573"/>
    </source>
</evidence>
<dbReference type="Proteomes" id="UP001500573">
    <property type="component" value="Unassembled WGS sequence"/>
</dbReference>
<dbReference type="PANTHER" id="PTHR12835">
    <property type="entry name" value="BIOTIN PROTEIN LIGASE"/>
    <property type="match status" value="1"/>
</dbReference>
<dbReference type="PANTHER" id="PTHR12835:SF5">
    <property type="entry name" value="BIOTIN--PROTEIN LIGASE"/>
    <property type="match status" value="1"/>
</dbReference>
<dbReference type="Pfam" id="PF03099">
    <property type="entry name" value="BPL_LplA_LipB"/>
    <property type="match status" value="1"/>
</dbReference>
<dbReference type="CDD" id="cd16442">
    <property type="entry name" value="BPL"/>
    <property type="match status" value="1"/>
</dbReference>
<dbReference type="InterPro" id="IPR004408">
    <property type="entry name" value="Biotin_CoA_COase_ligase"/>
</dbReference>
<dbReference type="Gene3D" id="2.30.30.100">
    <property type="match status" value="1"/>
</dbReference>
<sequence length="302" mass="32743">MPPVCYKAHSTHMTGPCPDPACILPPPEAMTGALREALPRFRQVDWLERTGSTNADLLARARRAGGPPDRPWLLGTHLQSQGRGRAGRTWQNRIGANLMFSCAFDVFLPARQLPTLAPLIGMATCLALRTRLEPRHRQRLAMKWPNDLLWDQAKLAGVLIESTRSGTAQAADHHLIIIGMGLNLDDARALSQSLDRRIADWAEIAASDSSAARIGAADLAACAARAWYDALNDATARGFADLPARYAEVDALTGRMLDVLDDGHLRHTGAACGIDTDGRLLLRNADGVQAISVGEISVRLQR</sequence>
<evidence type="ECO:0000256" key="3">
    <source>
        <dbReference type="ARBA" id="ARBA00022840"/>
    </source>
</evidence>
<dbReference type="Pfam" id="PF02237">
    <property type="entry name" value="BPL_C"/>
    <property type="match status" value="1"/>
</dbReference>
<keyword evidence="10" id="KW-1185">Reference proteome</keyword>
<dbReference type="InterPro" id="IPR045864">
    <property type="entry name" value="aa-tRNA-synth_II/BPL/LPL"/>
</dbReference>
<reference evidence="9 10" key="1">
    <citation type="journal article" date="2019" name="Int. J. Syst. Evol. Microbiol.">
        <title>The Global Catalogue of Microorganisms (GCM) 10K type strain sequencing project: providing services to taxonomists for standard genome sequencing and annotation.</title>
        <authorList>
            <consortium name="The Broad Institute Genomics Platform"/>
            <consortium name="The Broad Institute Genome Sequencing Center for Infectious Disease"/>
            <person name="Wu L."/>
            <person name="Ma J."/>
        </authorList>
    </citation>
    <scope>NUCLEOTIDE SEQUENCE [LARGE SCALE GENOMIC DNA]</scope>
    <source>
        <strain evidence="9 10">JCM 15515</strain>
    </source>
</reference>
<evidence type="ECO:0000313" key="9">
    <source>
        <dbReference type="EMBL" id="GAA0779582.1"/>
    </source>
</evidence>
<feature type="domain" description="Biotin protein ligase C-terminal" evidence="7">
    <location>
        <begin position="268"/>
        <end position="299"/>
    </location>
</feature>
<keyword evidence="3" id="KW-0067">ATP-binding</keyword>
<keyword evidence="2" id="KW-0547">Nucleotide-binding</keyword>
<evidence type="ECO:0000256" key="1">
    <source>
        <dbReference type="ARBA" id="ARBA00022598"/>
    </source>
</evidence>
<evidence type="ECO:0000259" key="8">
    <source>
        <dbReference type="Pfam" id="PF03099"/>
    </source>
</evidence>
<dbReference type="InterPro" id="IPR008988">
    <property type="entry name" value="Transcriptional_repressor_C"/>
</dbReference>
<evidence type="ECO:0000256" key="5">
    <source>
        <dbReference type="ARBA" id="ARBA00024227"/>
    </source>
</evidence>
<evidence type="ECO:0000256" key="6">
    <source>
        <dbReference type="ARBA" id="ARBA00047846"/>
    </source>
</evidence>
<organism evidence="9 10">
    <name type="scientific">Castellaniella ginsengisoli</name>
    <dbReference type="NCBI Taxonomy" id="546114"/>
    <lineage>
        <taxon>Bacteria</taxon>
        <taxon>Pseudomonadati</taxon>
        <taxon>Pseudomonadota</taxon>
        <taxon>Betaproteobacteria</taxon>
        <taxon>Burkholderiales</taxon>
        <taxon>Alcaligenaceae</taxon>
        <taxon>Castellaniella</taxon>
    </lineage>
</organism>
<dbReference type="NCBIfam" id="TIGR00121">
    <property type="entry name" value="birA_ligase"/>
    <property type="match status" value="1"/>
</dbReference>
<dbReference type="EMBL" id="BAAAEX010000010">
    <property type="protein sequence ID" value="GAA0779582.1"/>
    <property type="molecule type" value="Genomic_DNA"/>
</dbReference>